<name>A0ABQ6IWS3_9MICO</name>
<sequence length="270" mass="29151">MNGDNDTQAIPEGTTMSTPSDDGTEGQFQQERYSGPVQVWDQPMVDALDRIDSSLGAQAIEWGEFRFSGCEGRPHAGCLDVMPASAPEDRPVVFRCDPADHVVTVTLAGAPITPDDFAARFAMSKDQAESVWQEVVHGLTAATATYNDAHPVRVTTAPTIPEGMAMSTPQDCGTDDQGRPLRTLNDATLHYALNDAMCSCGDFTCPGGAECYEHDDGTSQHGSWCWCGAPECVGDPEELRQIEAERAATLAIVAEQERRAPRYDPVNPPF</sequence>
<keyword evidence="3" id="KW-1185">Reference proteome</keyword>
<evidence type="ECO:0000313" key="3">
    <source>
        <dbReference type="Proteomes" id="UP001157126"/>
    </source>
</evidence>
<feature type="compositionally biased region" description="Polar residues" evidence="1">
    <location>
        <begin position="1"/>
        <end position="32"/>
    </location>
</feature>
<feature type="region of interest" description="Disordered" evidence="1">
    <location>
        <begin position="1"/>
        <end position="36"/>
    </location>
</feature>
<comment type="caution">
    <text evidence="2">The sequence shown here is derived from an EMBL/GenBank/DDBJ whole genome shotgun (WGS) entry which is preliminary data.</text>
</comment>
<dbReference type="EMBL" id="BSUO01000002">
    <property type="protein sequence ID" value="GMA42413.1"/>
    <property type="molecule type" value="Genomic_DNA"/>
</dbReference>
<protein>
    <submittedName>
        <fullName evidence="2">Uncharacterized protein</fullName>
    </submittedName>
</protein>
<evidence type="ECO:0000313" key="2">
    <source>
        <dbReference type="EMBL" id="GMA42413.1"/>
    </source>
</evidence>
<gene>
    <name evidence="2" type="ORF">GCM10025883_44580</name>
</gene>
<organism evidence="2 3">
    <name type="scientific">Mobilicoccus caccae</name>
    <dbReference type="NCBI Taxonomy" id="1859295"/>
    <lineage>
        <taxon>Bacteria</taxon>
        <taxon>Bacillati</taxon>
        <taxon>Actinomycetota</taxon>
        <taxon>Actinomycetes</taxon>
        <taxon>Micrococcales</taxon>
        <taxon>Dermatophilaceae</taxon>
        <taxon>Mobilicoccus</taxon>
    </lineage>
</organism>
<proteinExistence type="predicted"/>
<accession>A0ABQ6IWS3</accession>
<evidence type="ECO:0000256" key="1">
    <source>
        <dbReference type="SAM" id="MobiDB-lite"/>
    </source>
</evidence>
<dbReference type="RefSeq" id="WP_284306027.1">
    <property type="nucleotide sequence ID" value="NZ_BSUO01000002.1"/>
</dbReference>
<dbReference type="Proteomes" id="UP001157126">
    <property type="component" value="Unassembled WGS sequence"/>
</dbReference>
<reference evidence="3" key="1">
    <citation type="journal article" date="2019" name="Int. J. Syst. Evol. Microbiol.">
        <title>The Global Catalogue of Microorganisms (GCM) 10K type strain sequencing project: providing services to taxonomists for standard genome sequencing and annotation.</title>
        <authorList>
            <consortium name="The Broad Institute Genomics Platform"/>
            <consortium name="The Broad Institute Genome Sequencing Center for Infectious Disease"/>
            <person name="Wu L."/>
            <person name="Ma J."/>
        </authorList>
    </citation>
    <scope>NUCLEOTIDE SEQUENCE [LARGE SCALE GENOMIC DNA]</scope>
    <source>
        <strain evidence="3">NBRC 113072</strain>
    </source>
</reference>